<dbReference type="Gene3D" id="3.30.2130.30">
    <property type="match status" value="1"/>
</dbReference>
<dbReference type="EMBL" id="QPII01000002">
    <property type="protein sequence ID" value="RCV90836.1"/>
    <property type="molecule type" value="Genomic_DNA"/>
</dbReference>
<evidence type="ECO:0000313" key="12">
    <source>
        <dbReference type="Proteomes" id="UP000252405"/>
    </source>
</evidence>
<dbReference type="GO" id="GO:0140741">
    <property type="term" value="F:tRNA-uracil-4 sulfurtransferase activity"/>
    <property type="evidence" value="ECO:0007669"/>
    <property type="project" value="UniProtKB-EC"/>
</dbReference>
<dbReference type="InterPro" id="IPR049961">
    <property type="entry name" value="ThiI_N"/>
</dbReference>
<dbReference type="Pfam" id="PF02926">
    <property type="entry name" value="THUMP"/>
    <property type="match status" value="1"/>
</dbReference>
<reference evidence="11 12" key="1">
    <citation type="submission" date="2018-07" db="EMBL/GenBank/DDBJ databases">
        <title>Halomonas montanilacus sp. nov., isolated from Lake Pengyan on Tibetan Plateau.</title>
        <authorList>
            <person name="Lu H."/>
            <person name="Xing P."/>
            <person name="Wu Q."/>
        </authorList>
    </citation>
    <scope>NUCLEOTIDE SEQUENCE [LARGE SCALE GENOMIC DNA]</scope>
    <source>
        <strain evidence="11 12">PYC7W</strain>
    </source>
</reference>
<feature type="binding site" evidence="9">
    <location>
        <begin position="186"/>
        <end position="187"/>
    </location>
    <ligand>
        <name>ATP</name>
        <dbReference type="ChEBI" id="CHEBI:30616"/>
    </ligand>
</feature>
<evidence type="ECO:0000256" key="4">
    <source>
        <dbReference type="ARBA" id="ARBA00022679"/>
    </source>
</evidence>
<evidence type="ECO:0000256" key="6">
    <source>
        <dbReference type="ARBA" id="ARBA00022840"/>
    </source>
</evidence>
<keyword evidence="8 9" id="KW-0784">Thiamine biosynthesis</keyword>
<feature type="binding site" evidence="9">
    <location>
        <position position="290"/>
    </location>
    <ligand>
        <name>ATP</name>
        <dbReference type="ChEBI" id="CHEBI:30616"/>
    </ligand>
</feature>
<dbReference type="AlphaFoldDB" id="A0A368U2Q8"/>
<name>A0A368U2Q8_9GAMM</name>
<dbReference type="InterPro" id="IPR003720">
    <property type="entry name" value="tRNA_STrfase"/>
</dbReference>
<dbReference type="EC" id="2.8.1.4" evidence="9"/>
<dbReference type="CDD" id="cd01712">
    <property type="entry name" value="PPase_ThiI"/>
    <property type="match status" value="1"/>
</dbReference>
<evidence type="ECO:0000256" key="3">
    <source>
        <dbReference type="ARBA" id="ARBA00022555"/>
    </source>
</evidence>
<dbReference type="GO" id="GO:0009229">
    <property type="term" value="P:thiamine diphosphate biosynthetic process"/>
    <property type="evidence" value="ECO:0007669"/>
    <property type="project" value="UniProtKB-UniRule"/>
</dbReference>
<evidence type="ECO:0000259" key="10">
    <source>
        <dbReference type="PROSITE" id="PS51165"/>
    </source>
</evidence>
<comment type="caution">
    <text evidence="11">The sequence shown here is derived from an EMBL/GenBank/DDBJ whole genome shotgun (WGS) entry which is preliminary data.</text>
</comment>
<accession>A0A368U2Q8</accession>
<dbReference type="InterPro" id="IPR020536">
    <property type="entry name" value="ThiI_AANH"/>
</dbReference>
<dbReference type="GO" id="GO:0052837">
    <property type="term" value="P:thiazole biosynthetic process"/>
    <property type="evidence" value="ECO:0007669"/>
    <property type="project" value="InterPro"/>
</dbReference>
<feature type="binding site" evidence="9">
    <location>
        <position position="299"/>
    </location>
    <ligand>
        <name>ATP</name>
        <dbReference type="ChEBI" id="CHEBI:30616"/>
    </ligand>
</feature>
<keyword evidence="5 9" id="KW-0547">Nucleotide-binding</keyword>
<comment type="subcellular location">
    <subcellularLocation>
        <location evidence="1 9">Cytoplasm</location>
    </subcellularLocation>
</comment>
<dbReference type="SUPFAM" id="SSF52402">
    <property type="entry name" value="Adenine nucleotide alpha hydrolases-like"/>
    <property type="match status" value="1"/>
</dbReference>
<comment type="caution">
    <text evidence="9">Lacks conserved residue(s) required for the propagation of feature annotation.</text>
</comment>
<dbReference type="InterPro" id="IPR054173">
    <property type="entry name" value="ThiI_fer"/>
</dbReference>
<dbReference type="Pfam" id="PF22025">
    <property type="entry name" value="ThiI_fer"/>
    <property type="match status" value="1"/>
</dbReference>
<dbReference type="Gene3D" id="3.40.50.620">
    <property type="entry name" value="HUPs"/>
    <property type="match status" value="1"/>
</dbReference>
<dbReference type="GO" id="GO:0005524">
    <property type="term" value="F:ATP binding"/>
    <property type="evidence" value="ECO:0007669"/>
    <property type="project" value="UniProtKB-UniRule"/>
</dbReference>
<dbReference type="GO" id="GO:0005829">
    <property type="term" value="C:cytosol"/>
    <property type="evidence" value="ECO:0007669"/>
    <property type="project" value="TreeGrafter"/>
</dbReference>
<dbReference type="InterPro" id="IPR004114">
    <property type="entry name" value="THUMP_dom"/>
</dbReference>
<dbReference type="SUPFAM" id="SSF143437">
    <property type="entry name" value="THUMP domain-like"/>
    <property type="match status" value="1"/>
</dbReference>
<dbReference type="CDD" id="cd11716">
    <property type="entry name" value="THUMP_ThiI"/>
    <property type="match status" value="1"/>
</dbReference>
<dbReference type="UniPathway" id="UPA00060"/>
<keyword evidence="12" id="KW-1185">Reference proteome</keyword>
<dbReference type="PROSITE" id="PS51165">
    <property type="entry name" value="THUMP"/>
    <property type="match status" value="1"/>
</dbReference>
<feature type="binding site" evidence="9">
    <location>
        <position position="268"/>
    </location>
    <ligand>
        <name>ATP</name>
        <dbReference type="ChEBI" id="CHEBI:30616"/>
    </ligand>
</feature>
<dbReference type="GO" id="GO:0004810">
    <property type="term" value="F:CCA tRNA nucleotidyltransferase activity"/>
    <property type="evidence" value="ECO:0007669"/>
    <property type="project" value="InterPro"/>
</dbReference>
<evidence type="ECO:0000313" key="11">
    <source>
        <dbReference type="EMBL" id="RCV90836.1"/>
    </source>
</evidence>
<comment type="pathway">
    <text evidence="9">Cofactor biosynthesis; thiamine diphosphate biosynthesis.</text>
</comment>
<dbReference type="GO" id="GO:0009228">
    <property type="term" value="P:thiamine biosynthetic process"/>
    <property type="evidence" value="ECO:0007669"/>
    <property type="project" value="UniProtKB-KW"/>
</dbReference>
<dbReference type="Proteomes" id="UP000252405">
    <property type="component" value="Unassembled WGS sequence"/>
</dbReference>
<dbReference type="GO" id="GO:0002937">
    <property type="term" value="P:tRNA 4-thiouridine biosynthesis"/>
    <property type="evidence" value="ECO:0007669"/>
    <property type="project" value="TreeGrafter"/>
</dbReference>
<evidence type="ECO:0000256" key="2">
    <source>
        <dbReference type="ARBA" id="ARBA00022490"/>
    </source>
</evidence>
<dbReference type="SUPFAM" id="SSF52821">
    <property type="entry name" value="Rhodanese/Cell cycle control phosphatase"/>
    <property type="match status" value="1"/>
</dbReference>
<evidence type="ECO:0000256" key="1">
    <source>
        <dbReference type="ARBA" id="ARBA00004496"/>
    </source>
</evidence>
<protein>
    <recommendedName>
        <fullName evidence="9">Probable tRNA sulfurtransferase</fullName>
        <ecNumber evidence="9">2.8.1.4</ecNumber>
    </recommendedName>
    <alternativeName>
        <fullName evidence="9">Sulfur carrier protein ThiS sulfurtransferase</fullName>
    </alternativeName>
    <alternativeName>
        <fullName evidence="9">Thiamine biosynthesis protein ThiI</fullName>
    </alternativeName>
    <alternativeName>
        <fullName evidence="9">tRNA 4-thiouridine synthase</fullName>
    </alternativeName>
</protein>
<comment type="catalytic activity">
    <reaction evidence="9">
        <text>[ThiS sulfur-carrier protein]-C-terminal Gly-Gly-AMP + S-sulfanyl-L-cysteinyl-[cysteine desulfurase] + AH2 = [ThiS sulfur-carrier protein]-C-terminal-Gly-aminoethanethioate + L-cysteinyl-[cysteine desulfurase] + A + AMP + 2 H(+)</text>
        <dbReference type="Rhea" id="RHEA:43340"/>
        <dbReference type="Rhea" id="RHEA-COMP:12157"/>
        <dbReference type="Rhea" id="RHEA-COMP:12158"/>
        <dbReference type="Rhea" id="RHEA-COMP:12910"/>
        <dbReference type="Rhea" id="RHEA-COMP:19908"/>
        <dbReference type="ChEBI" id="CHEBI:13193"/>
        <dbReference type="ChEBI" id="CHEBI:15378"/>
        <dbReference type="ChEBI" id="CHEBI:17499"/>
        <dbReference type="ChEBI" id="CHEBI:29950"/>
        <dbReference type="ChEBI" id="CHEBI:61963"/>
        <dbReference type="ChEBI" id="CHEBI:90618"/>
        <dbReference type="ChEBI" id="CHEBI:232372"/>
        <dbReference type="ChEBI" id="CHEBI:456215"/>
    </reaction>
</comment>
<proteinExistence type="inferred from homology"/>
<dbReference type="GO" id="GO:0000049">
    <property type="term" value="F:tRNA binding"/>
    <property type="evidence" value="ECO:0007669"/>
    <property type="project" value="UniProtKB-UniRule"/>
</dbReference>
<evidence type="ECO:0000256" key="9">
    <source>
        <dbReference type="HAMAP-Rule" id="MF_00021"/>
    </source>
</evidence>
<comment type="function">
    <text evidence="9">Catalyzes the ATP-dependent transfer of a sulfur to tRNA to produce 4-thiouridine in position 8 of tRNAs, which functions as a near-UV photosensor. Also catalyzes the transfer of sulfur to the sulfur carrier protein ThiS, forming ThiS-thiocarboxylate. This is a step in the synthesis of thiazole, in the thiamine biosynthesis pathway. The sulfur is donated as persulfide by IscS.</text>
</comment>
<dbReference type="InterPro" id="IPR014729">
    <property type="entry name" value="Rossmann-like_a/b/a_fold"/>
</dbReference>
<dbReference type="NCBIfam" id="TIGR00342">
    <property type="entry name" value="tRNA uracil 4-sulfurtransferase ThiI"/>
    <property type="match status" value="1"/>
</dbReference>
<dbReference type="Pfam" id="PF02568">
    <property type="entry name" value="ThiI"/>
    <property type="match status" value="1"/>
</dbReference>
<comment type="catalytic activity">
    <reaction evidence="9">
        <text>[ThiI sulfur-carrier protein]-S-sulfanyl-L-cysteine + a uridine in tRNA + 2 reduced [2Fe-2S]-[ferredoxin] + ATP + H(+) = [ThiI sulfur-carrier protein]-L-cysteine + a 4-thiouridine in tRNA + 2 oxidized [2Fe-2S]-[ferredoxin] + AMP + diphosphate</text>
        <dbReference type="Rhea" id="RHEA:24176"/>
        <dbReference type="Rhea" id="RHEA-COMP:10000"/>
        <dbReference type="Rhea" id="RHEA-COMP:10001"/>
        <dbReference type="Rhea" id="RHEA-COMP:13337"/>
        <dbReference type="Rhea" id="RHEA-COMP:13338"/>
        <dbReference type="Rhea" id="RHEA-COMP:13339"/>
        <dbReference type="Rhea" id="RHEA-COMP:13340"/>
        <dbReference type="ChEBI" id="CHEBI:15378"/>
        <dbReference type="ChEBI" id="CHEBI:29950"/>
        <dbReference type="ChEBI" id="CHEBI:30616"/>
        <dbReference type="ChEBI" id="CHEBI:33019"/>
        <dbReference type="ChEBI" id="CHEBI:33737"/>
        <dbReference type="ChEBI" id="CHEBI:33738"/>
        <dbReference type="ChEBI" id="CHEBI:61963"/>
        <dbReference type="ChEBI" id="CHEBI:65315"/>
        <dbReference type="ChEBI" id="CHEBI:136798"/>
        <dbReference type="ChEBI" id="CHEBI:456215"/>
        <dbReference type="EC" id="2.8.1.4"/>
    </reaction>
</comment>
<feature type="domain" description="THUMP" evidence="10">
    <location>
        <begin position="64"/>
        <end position="168"/>
    </location>
</feature>
<dbReference type="PANTHER" id="PTHR43209:SF1">
    <property type="entry name" value="TRNA SULFURTRANSFERASE"/>
    <property type="match status" value="1"/>
</dbReference>
<evidence type="ECO:0000256" key="7">
    <source>
        <dbReference type="ARBA" id="ARBA00022884"/>
    </source>
</evidence>
<comment type="similarity">
    <text evidence="9">Belongs to the ThiI family.</text>
</comment>
<dbReference type="InterPro" id="IPR036873">
    <property type="entry name" value="Rhodanese-like_dom_sf"/>
</dbReference>
<dbReference type="InterPro" id="IPR026340">
    <property type="entry name" value="THII_Thiazole_biosynth_dom"/>
</dbReference>
<evidence type="ECO:0000256" key="5">
    <source>
        <dbReference type="ARBA" id="ARBA00022741"/>
    </source>
</evidence>
<dbReference type="InterPro" id="IPR049962">
    <property type="entry name" value="THUMP_ThiI"/>
</dbReference>
<organism evidence="11 12">
    <name type="scientific">Billgrantia montanilacus</name>
    <dbReference type="NCBI Taxonomy" id="2282305"/>
    <lineage>
        <taxon>Bacteria</taxon>
        <taxon>Pseudomonadati</taxon>
        <taxon>Pseudomonadota</taxon>
        <taxon>Gammaproteobacteria</taxon>
        <taxon>Oceanospirillales</taxon>
        <taxon>Halomonadaceae</taxon>
        <taxon>Billgrantia</taxon>
    </lineage>
</organism>
<dbReference type="PANTHER" id="PTHR43209">
    <property type="entry name" value="TRNA SULFURTRANSFERASE"/>
    <property type="match status" value="1"/>
</dbReference>
<keyword evidence="6 9" id="KW-0067">ATP-binding</keyword>
<dbReference type="NCBIfam" id="TIGR04271">
    <property type="entry name" value="ThiI_C_thiazole"/>
    <property type="match status" value="1"/>
</dbReference>
<dbReference type="RefSeq" id="WP_114477474.1">
    <property type="nucleotide sequence ID" value="NZ_QPII01000002.1"/>
</dbReference>
<dbReference type="Gene3D" id="3.40.250.10">
    <property type="entry name" value="Rhodanese-like domain"/>
    <property type="match status" value="1"/>
</dbReference>
<dbReference type="InterPro" id="IPR050102">
    <property type="entry name" value="tRNA_sulfurtransferase_ThiI"/>
</dbReference>
<keyword evidence="4 9" id="KW-0808">Transferase</keyword>
<keyword evidence="2 9" id="KW-0963">Cytoplasm</keyword>
<sequence length="491" mass="55272">MYYLLKLFPEITIKSRSVRRQMIRCLVGNVRNVLRPLGEGIQVQGSWDALHVKLPETAVPEWSRQVEAALTRIPGIHEVQSVDDLPLLSFDDTAQHLLAAWQASLVDRSFRVTVKRRGQHEFTSEEMERYLGQALLDAVPSARVNLGRPDINVRVDVIDDRMRLVRRSRPGLGGYPLGVQGQAMTLISGGYDSPVAAWKMIRRGIKSHFLFFDLGGAGHEPAVREVCHHLWQAYGRSHRVHFFSVPFEGVVDELQRSIPDGLIGVVLKRMMMRASSRIAARARIPMLVTGDAIAQVSSQSLTNLALIDEASDLPILRPLIAEDKQDIIDTARRIGTARFAEVMPEVCGAISQRPNTQAQRPRVVAAEQRFDFRVLDNAIERVSMTRSERLLEQLTTPEPLLHVVQSAHELAREKNVSVIDIRPDAERDSTPLTLPSVECLQIPFYELQAQAESLPGDRRYLLYCDQGVMSRMQVLHLLDRGLTHFGIYRGA</sequence>
<dbReference type="HAMAP" id="MF_00021">
    <property type="entry name" value="ThiI"/>
    <property type="match status" value="1"/>
</dbReference>
<keyword evidence="7 9" id="KW-0694">RNA-binding</keyword>
<gene>
    <name evidence="9" type="primary">thiI</name>
    <name evidence="11" type="ORF">DU505_02715</name>
</gene>
<dbReference type="SMART" id="SM00981">
    <property type="entry name" value="THUMP"/>
    <property type="match status" value="1"/>
</dbReference>
<dbReference type="OrthoDB" id="9773948at2"/>
<keyword evidence="3 9" id="KW-0820">tRNA-binding</keyword>
<evidence type="ECO:0000256" key="8">
    <source>
        <dbReference type="ARBA" id="ARBA00022977"/>
    </source>
</evidence>